<comment type="caution">
    <text evidence="1">The sequence shown here is derived from an EMBL/GenBank/DDBJ whole genome shotgun (WGS) entry which is preliminary data.</text>
</comment>
<gene>
    <name evidence="1" type="ORF">TNIN_267201</name>
</gene>
<dbReference type="Proteomes" id="UP000886998">
    <property type="component" value="Unassembled WGS sequence"/>
</dbReference>
<proteinExistence type="predicted"/>
<keyword evidence="2" id="KW-1185">Reference proteome</keyword>
<organism evidence="1 2">
    <name type="scientific">Trichonephila inaurata madagascariensis</name>
    <dbReference type="NCBI Taxonomy" id="2747483"/>
    <lineage>
        <taxon>Eukaryota</taxon>
        <taxon>Metazoa</taxon>
        <taxon>Ecdysozoa</taxon>
        <taxon>Arthropoda</taxon>
        <taxon>Chelicerata</taxon>
        <taxon>Arachnida</taxon>
        <taxon>Araneae</taxon>
        <taxon>Araneomorphae</taxon>
        <taxon>Entelegynae</taxon>
        <taxon>Araneoidea</taxon>
        <taxon>Nephilidae</taxon>
        <taxon>Trichonephila</taxon>
        <taxon>Trichonephila inaurata</taxon>
    </lineage>
</organism>
<dbReference type="AlphaFoldDB" id="A0A8X6MB37"/>
<accession>A0A8X6MB37</accession>
<reference evidence="1" key="1">
    <citation type="submission" date="2020-08" db="EMBL/GenBank/DDBJ databases">
        <title>Multicomponent nature underlies the extraordinary mechanical properties of spider dragline silk.</title>
        <authorList>
            <person name="Kono N."/>
            <person name="Nakamura H."/>
            <person name="Mori M."/>
            <person name="Yoshida Y."/>
            <person name="Ohtoshi R."/>
            <person name="Malay A.D."/>
            <person name="Moran D.A.P."/>
            <person name="Tomita M."/>
            <person name="Numata K."/>
            <person name="Arakawa K."/>
        </authorList>
    </citation>
    <scope>NUCLEOTIDE SEQUENCE</scope>
</reference>
<protein>
    <submittedName>
        <fullName evidence="1">Uncharacterized protein</fullName>
    </submittedName>
</protein>
<evidence type="ECO:0000313" key="1">
    <source>
        <dbReference type="EMBL" id="GFS42972.1"/>
    </source>
</evidence>
<evidence type="ECO:0000313" key="2">
    <source>
        <dbReference type="Proteomes" id="UP000886998"/>
    </source>
</evidence>
<dbReference type="EMBL" id="BMAV01025618">
    <property type="protein sequence ID" value="GFS42972.1"/>
    <property type="molecule type" value="Genomic_DNA"/>
</dbReference>
<name>A0A8X6MB37_9ARAC</name>
<sequence length="88" mass="10437">MVLFPSKLEIGKLTLFCGAPKRFAKSCVTIFDMLPESKTARAWIQNFLLNDSKPKLLLWVELRFCSYWYKRGKRLYFPENCETPLRWG</sequence>